<evidence type="ECO:0000313" key="3">
    <source>
        <dbReference type="Proteomes" id="UP001597112"/>
    </source>
</evidence>
<name>A0ABW3JW73_9BACT</name>
<evidence type="ECO:0000259" key="1">
    <source>
        <dbReference type="Pfam" id="PF13590"/>
    </source>
</evidence>
<protein>
    <submittedName>
        <fullName evidence="2">DUF4136 domain-containing protein</fullName>
    </submittedName>
</protein>
<organism evidence="2 3">
    <name type="scientific">Ohtaekwangia kribbensis</name>
    <dbReference type="NCBI Taxonomy" id="688913"/>
    <lineage>
        <taxon>Bacteria</taxon>
        <taxon>Pseudomonadati</taxon>
        <taxon>Bacteroidota</taxon>
        <taxon>Cytophagia</taxon>
        <taxon>Cytophagales</taxon>
        <taxon>Fulvivirgaceae</taxon>
        <taxon>Ohtaekwangia</taxon>
    </lineage>
</organism>
<feature type="domain" description="DUF4136" evidence="1">
    <location>
        <begin position="20"/>
        <end position="166"/>
    </location>
</feature>
<dbReference type="RefSeq" id="WP_377573375.1">
    <property type="nucleotide sequence ID" value="NZ_JBHTKA010000001.1"/>
</dbReference>
<proteinExistence type="predicted"/>
<dbReference type="Proteomes" id="UP001597112">
    <property type="component" value="Unassembled WGS sequence"/>
</dbReference>
<gene>
    <name evidence="2" type="ORF">ACFQ21_00680</name>
</gene>
<dbReference type="Gene3D" id="3.30.160.670">
    <property type="match status" value="1"/>
</dbReference>
<evidence type="ECO:0000313" key="2">
    <source>
        <dbReference type="EMBL" id="MFD0997793.1"/>
    </source>
</evidence>
<dbReference type="EMBL" id="JBHTKA010000001">
    <property type="protein sequence ID" value="MFD0997793.1"/>
    <property type="molecule type" value="Genomic_DNA"/>
</dbReference>
<sequence length="181" mass="20875">MKCSLLFLILIGCSPYTRVRVDRDIDFGSTHYTSYSWCTAPPAPELSVAIRDNFPRDEQIKAAVNRVMLKKGYILSDTCATLELHYHVIVDDKDMVITSTYDYERTSVWIRSDEDGQMYADGTWILDLVDSQTGHHVWRSRAQAFFKKVHSKTLQRQVGKVMKDLPQASGEHHNDVHKKLR</sequence>
<accession>A0ABW3JW73</accession>
<dbReference type="InterPro" id="IPR025411">
    <property type="entry name" value="DUF4136"/>
</dbReference>
<reference evidence="3" key="1">
    <citation type="journal article" date="2019" name="Int. J. Syst. Evol. Microbiol.">
        <title>The Global Catalogue of Microorganisms (GCM) 10K type strain sequencing project: providing services to taxonomists for standard genome sequencing and annotation.</title>
        <authorList>
            <consortium name="The Broad Institute Genomics Platform"/>
            <consortium name="The Broad Institute Genome Sequencing Center for Infectious Disease"/>
            <person name="Wu L."/>
            <person name="Ma J."/>
        </authorList>
    </citation>
    <scope>NUCLEOTIDE SEQUENCE [LARGE SCALE GENOMIC DNA]</scope>
    <source>
        <strain evidence="3">CCUG 58938</strain>
    </source>
</reference>
<comment type="caution">
    <text evidence="2">The sequence shown here is derived from an EMBL/GenBank/DDBJ whole genome shotgun (WGS) entry which is preliminary data.</text>
</comment>
<dbReference type="Pfam" id="PF13590">
    <property type="entry name" value="DUF4136"/>
    <property type="match status" value="1"/>
</dbReference>
<keyword evidence="3" id="KW-1185">Reference proteome</keyword>